<dbReference type="AlphaFoldDB" id="A0A418PMN3"/>
<dbReference type="OrthoDB" id="839304at2"/>
<name>A0A418PMN3_9BACT</name>
<evidence type="ECO:0000313" key="2">
    <source>
        <dbReference type="Proteomes" id="UP000283522"/>
    </source>
</evidence>
<keyword evidence="2" id="KW-1185">Reference proteome</keyword>
<dbReference type="RefSeq" id="WP_119479166.1">
    <property type="nucleotide sequence ID" value="NZ_QXML01000011.1"/>
</dbReference>
<accession>A0A418PMN3</accession>
<sequence length="84" mass="9754">MIIQTLTCDFLIEDSGQVDGCISVYSDSLEELQRLFESSEIEYSSKIEWKYRACTCKQNLANALILIVKEINYSDFNQSRFQQV</sequence>
<gene>
    <name evidence="1" type="ORF">D0X99_17545</name>
</gene>
<proteinExistence type="predicted"/>
<protein>
    <submittedName>
        <fullName evidence="1">Uncharacterized protein</fullName>
    </submittedName>
</protein>
<reference evidence="1 2" key="1">
    <citation type="submission" date="2018-09" db="EMBL/GenBank/DDBJ databases">
        <authorList>
            <person name="Wang X."/>
            <person name="Du Z."/>
        </authorList>
    </citation>
    <scope>NUCLEOTIDE SEQUENCE [LARGE SCALE GENOMIC DNA]</scope>
    <source>
        <strain evidence="1 2">N3</strain>
    </source>
</reference>
<dbReference type="Proteomes" id="UP000283522">
    <property type="component" value="Unassembled WGS sequence"/>
</dbReference>
<comment type="caution">
    <text evidence="1">The sequence shown here is derived from an EMBL/GenBank/DDBJ whole genome shotgun (WGS) entry which is preliminary data.</text>
</comment>
<organism evidence="1 2">
    <name type="scientific">Algoriphagus lacus</name>
    <dbReference type="NCBI Taxonomy" id="2056311"/>
    <lineage>
        <taxon>Bacteria</taxon>
        <taxon>Pseudomonadati</taxon>
        <taxon>Bacteroidota</taxon>
        <taxon>Cytophagia</taxon>
        <taxon>Cytophagales</taxon>
        <taxon>Cyclobacteriaceae</taxon>
        <taxon>Algoriphagus</taxon>
    </lineage>
</organism>
<evidence type="ECO:0000313" key="1">
    <source>
        <dbReference type="EMBL" id="RIW12901.1"/>
    </source>
</evidence>
<dbReference type="EMBL" id="QXML01000011">
    <property type="protein sequence ID" value="RIW12901.1"/>
    <property type="molecule type" value="Genomic_DNA"/>
</dbReference>